<feature type="transmembrane region" description="Helical" evidence="7">
    <location>
        <begin position="89"/>
        <end position="111"/>
    </location>
</feature>
<keyword evidence="10" id="KW-1185">Reference proteome</keyword>
<evidence type="ECO:0000259" key="8">
    <source>
        <dbReference type="Pfam" id="PF00892"/>
    </source>
</evidence>
<dbReference type="Proteomes" id="UP000051461">
    <property type="component" value="Unassembled WGS sequence"/>
</dbReference>
<protein>
    <recommendedName>
        <fullName evidence="8">EamA domain-containing protein</fullName>
    </recommendedName>
</protein>
<dbReference type="Pfam" id="PF00892">
    <property type="entry name" value="EamA"/>
    <property type="match status" value="2"/>
</dbReference>
<feature type="transmembrane region" description="Helical" evidence="7">
    <location>
        <begin position="30"/>
        <end position="52"/>
    </location>
</feature>
<dbReference type="InterPro" id="IPR051258">
    <property type="entry name" value="Diverse_Substrate_Transporter"/>
</dbReference>
<dbReference type="InterPro" id="IPR037185">
    <property type="entry name" value="EmrE-like"/>
</dbReference>
<evidence type="ECO:0000256" key="2">
    <source>
        <dbReference type="ARBA" id="ARBA00007362"/>
    </source>
</evidence>
<keyword evidence="5 7" id="KW-1133">Transmembrane helix</keyword>
<keyword evidence="6 7" id="KW-0472">Membrane</keyword>
<evidence type="ECO:0000256" key="5">
    <source>
        <dbReference type="ARBA" id="ARBA00022989"/>
    </source>
</evidence>
<feature type="transmembrane region" description="Helical" evidence="7">
    <location>
        <begin position="265"/>
        <end position="285"/>
    </location>
</feature>
<dbReference type="AlphaFoldDB" id="A0A0R1GKL6"/>
<dbReference type="PATRIC" id="fig|1423726.3.peg.1586"/>
<feature type="transmembrane region" description="Helical" evidence="7">
    <location>
        <begin position="64"/>
        <end position="83"/>
    </location>
</feature>
<keyword evidence="3" id="KW-1003">Cell membrane</keyword>
<feature type="domain" description="EamA" evidence="8">
    <location>
        <begin position="145"/>
        <end position="277"/>
    </location>
</feature>
<dbReference type="EMBL" id="AZDA01000128">
    <property type="protein sequence ID" value="KRK32995.1"/>
    <property type="molecule type" value="Genomic_DNA"/>
</dbReference>
<feature type="transmembrane region" description="Helical" evidence="7">
    <location>
        <begin position="7"/>
        <end position="24"/>
    </location>
</feature>
<dbReference type="SUPFAM" id="SSF103481">
    <property type="entry name" value="Multidrug resistance efflux transporter EmrE"/>
    <property type="match status" value="1"/>
</dbReference>
<evidence type="ECO:0000256" key="6">
    <source>
        <dbReference type="ARBA" id="ARBA00023136"/>
    </source>
</evidence>
<evidence type="ECO:0000256" key="3">
    <source>
        <dbReference type="ARBA" id="ARBA00022475"/>
    </source>
</evidence>
<accession>A0A0R1GKL6</accession>
<feature type="domain" description="EamA" evidence="8">
    <location>
        <begin position="6"/>
        <end position="135"/>
    </location>
</feature>
<evidence type="ECO:0000313" key="9">
    <source>
        <dbReference type="EMBL" id="KRK32995.1"/>
    </source>
</evidence>
<name>A0A0R1GKL6_9LACO</name>
<dbReference type="PANTHER" id="PTHR42920">
    <property type="entry name" value="OS03G0707200 PROTEIN-RELATED"/>
    <property type="match status" value="1"/>
</dbReference>
<comment type="caution">
    <text evidence="9">The sequence shown here is derived from an EMBL/GenBank/DDBJ whole genome shotgun (WGS) entry which is preliminary data.</text>
</comment>
<dbReference type="STRING" id="1423726.FC07_GL001532"/>
<proteinExistence type="inferred from homology"/>
<comment type="subcellular location">
    <subcellularLocation>
        <location evidence="1">Cell membrane</location>
        <topology evidence="1">Multi-pass membrane protein</topology>
    </subcellularLocation>
</comment>
<dbReference type="GO" id="GO:0005886">
    <property type="term" value="C:plasma membrane"/>
    <property type="evidence" value="ECO:0007669"/>
    <property type="project" value="UniProtKB-SubCell"/>
</dbReference>
<evidence type="ECO:0000256" key="4">
    <source>
        <dbReference type="ARBA" id="ARBA00022692"/>
    </source>
</evidence>
<keyword evidence="4 7" id="KW-0812">Transmembrane</keyword>
<comment type="similarity">
    <text evidence="2">Belongs to the EamA transporter family.</text>
</comment>
<reference evidence="9 10" key="1">
    <citation type="journal article" date="2015" name="Genome Announc.">
        <title>Expanding the biotechnology potential of lactobacilli through comparative genomics of 213 strains and associated genera.</title>
        <authorList>
            <person name="Sun Z."/>
            <person name="Harris H.M."/>
            <person name="McCann A."/>
            <person name="Guo C."/>
            <person name="Argimon S."/>
            <person name="Zhang W."/>
            <person name="Yang X."/>
            <person name="Jeffery I.B."/>
            <person name="Cooney J.C."/>
            <person name="Kagawa T.F."/>
            <person name="Liu W."/>
            <person name="Song Y."/>
            <person name="Salvetti E."/>
            <person name="Wrobel A."/>
            <person name="Rasinkangas P."/>
            <person name="Parkhill J."/>
            <person name="Rea M.C."/>
            <person name="O'Sullivan O."/>
            <person name="Ritari J."/>
            <person name="Douillard F.P."/>
            <person name="Paul Ross R."/>
            <person name="Yang R."/>
            <person name="Briner A.E."/>
            <person name="Felis G.E."/>
            <person name="de Vos W.M."/>
            <person name="Barrangou R."/>
            <person name="Klaenhammer T.R."/>
            <person name="Caufield P.W."/>
            <person name="Cui Y."/>
            <person name="Zhang H."/>
            <person name="O'Toole P.W."/>
        </authorList>
    </citation>
    <scope>NUCLEOTIDE SEQUENCE [LARGE SCALE GENOMIC DNA]</scope>
    <source>
        <strain evidence="9 10">DSM 20003</strain>
    </source>
</reference>
<evidence type="ECO:0000256" key="7">
    <source>
        <dbReference type="SAM" id="Phobius"/>
    </source>
</evidence>
<evidence type="ECO:0000256" key="1">
    <source>
        <dbReference type="ARBA" id="ARBA00004651"/>
    </source>
</evidence>
<feature type="transmembrane region" description="Helical" evidence="7">
    <location>
        <begin position="231"/>
        <end position="253"/>
    </location>
</feature>
<dbReference type="RefSeq" id="WP_057905597.1">
    <property type="nucleotide sequence ID" value="NZ_AZDA01000128.1"/>
</dbReference>
<feature type="transmembrane region" description="Helical" evidence="7">
    <location>
        <begin position="118"/>
        <end position="136"/>
    </location>
</feature>
<feature type="transmembrane region" description="Helical" evidence="7">
    <location>
        <begin position="174"/>
        <end position="195"/>
    </location>
</feature>
<dbReference type="PANTHER" id="PTHR42920:SF5">
    <property type="entry name" value="EAMA DOMAIN-CONTAINING PROTEIN"/>
    <property type="match status" value="1"/>
</dbReference>
<sequence length="292" mass="31279">MTDRRALWLMILVVAAWGASYMWMKVALVSLAPLMLLGLRFTVAFLVTGVVFHNALQRLTRHEVKVGLILGTLLFLTFAPVLVGLQHTSAATVGFLTSTTAIFVIVLTAIIQQTWPTPVATATTLTMLLGLYLMLASGPLQMNGGALFCILAAVVYAIYILVTSHYAHQGSAGLGVSVLQLGVAGVEGLIASAFAGQVRLPQTPTQWGAVLALGLICSAFGFIVQTNVQHYLTAVTVGLIYSLEPIFAAGFAFYFLNERLSPRQLIGATIVFASVTIAQLAQSWAQRRVRAK</sequence>
<dbReference type="InterPro" id="IPR000620">
    <property type="entry name" value="EamA_dom"/>
</dbReference>
<feature type="transmembrane region" description="Helical" evidence="7">
    <location>
        <begin position="142"/>
        <end position="162"/>
    </location>
</feature>
<feature type="transmembrane region" description="Helical" evidence="7">
    <location>
        <begin position="207"/>
        <end position="224"/>
    </location>
</feature>
<evidence type="ECO:0000313" key="10">
    <source>
        <dbReference type="Proteomes" id="UP000051461"/>
    </source>
</evidence>
<gene>
    <name evidence="9" type="ORF">FC07_GL001532</name>
</gene>
<dbReference type="OrthoDB" id="9804865at2"/>
<organism evidence="9 10">
    <name type="scientific">Loigolactobacillus bifermentans DSM 20003</name>
    <dbReference type="NCBI Taxonomy" id="1423726"/>
    <lineage>
        <taxon>Bacteria</taxon>
        <taxon>Bacillati</taxon>
        <taxon>Bacillota</taxon>
        <taxon>Bacilli</taxon>
        <taxon>Lactobacillales</taxon>
        <taxon>Lactobacillaceae</taxon>
        <taxon>Loigolactobacillus</taxon>
    </lineage>
</organism>